<gene>
    <name evidence="1" type="ORF">HNAJ_LOCUS5629</name>
</gene>
<reference evidence="1 2" key="2">
    <citation type="submission" date="2018-11" db="EMBL/GenBank/DDBJ databases">
        <authorList>
            <consortium name="Pathogen Informatics"/>
        </authorList>
    </citation>
    <scope>NUCLEOTIDE SEQUENCE [LARGE SCALE GENOMIC DNA]</scope>
</reference>
<protein>
    <submittedName>
        <fullName evidence="1 3">Uncharacterized protein</fullName>
    </submittedName>
</protein>
<evidence type="ECO:0000313" key="3">
    <source>
        <dbReference type="WBParaSite" id="HNAJ_0000563101-mRNA-1"/>
    </source>
</evidence>
<evidence type="ECO:0000313" key="1">
    <source>
        <dbReference type="EMBL" id="VDO01489.1"/>
    </source>
</evidence>
<accession>A0A0R3TEZ2</accession>
<sequence length="113" mass="12913">MLNSNSLELSYSNEDPATYLHYNGTLTIPDLLLASTDISEHTRRKIIDDPGSSHKQTIPSITIGSKSMTRIVTTKLSWNFKKADWPRFTNLLENELQPRFTNLLENELHTIPN</sequence>
<dbReference type="EMBL" id="UZAE01005082">
    <property type="protein sequence ID" value="VDO01489.1"/>
    <property type="molecule type" value="Genomic_DNA"/>
</dbReference>
<name>A0A0R3TEZ2_RODNA</name>
<evidence type="ECO:0000313" key="2">
    <source>
        <dbReference type="Proteomes" id="UP000278807"/>
    </source>
</evidence>
<keyword evidence="2" id="KW-1185">Reference proteome</keyword>
<dbReference type="AlphaFoldDB" id="A0A0R3TEZ2"/>
<dbReference type="Proteomes" id="UP000278807">
    <property type="component" value="Unassembled WGS sequence"/>
</dbReference>
<proteinExistence type="predicted"/>
<organism evidence="3">
    <name type="scientific">Rodentolepis nana</name>
    <name type="common">Dwarf tapeworm</name>
    <name type="synonym">Hymenolepis nana</name>
    <dbReference type="NCBI Taxonomy" id="102285"/>
    <lineage>
        <taxon>Eukaryota</taxon>
        <taxon>Metazoa</taxon>
        <taxon>Spiralia</taxon>
        <taxon>Lophotrochozoa</taxon>
        <taxon>Platyhelminthes</taxon>
        <taxon>Cestoda</taxon>
        <taxon>Eucestoda</taxon>
        <taxon>Cyclophyllidea</taxon>
        <taxon>Hymenolepididae</taxon>
        <taxon>Rodentolepis</taxon>
    </lineage>
</organism>
<dbReference type="OrthoDB" id="6152674at2759"/>
<reference evidence="3" key="1">
    <citation type="submission" date="2017-02" db="UniProtKB">
        <authorList>
            <consortium name="WormBaseParasite"/>
        </authorList>
    </citation>
    <scope>IDENTIFICATION</scope>
</reference>
<dbReference type="WBParaSite" id="HNAJ_0000563101-mRNA-1">
    <property type="protein sequence ID" value="HNAJ_0000563101-mRNA-1"/>
    <property type="gene ID" value="HNAJ_0000563101"/>
</dbReference>